<dbReference type="EMBL" id="MJFZ01000700">
    <property type="protein sequence ID" value="RAW25906.1"/>
    <property type="molecule type" value="Genomic_DNA"/>
</dbReference>
<proteinExistence type="predicted"/>
<dbReference type="VEuPathDB" id="FungiDB:PC110_g17685"/>
<dbReference type="Proteomes" id="UP000774804">
    <property type="component" value="Unassembled WGS sequence"/>
</dbReference>
<dbReference type="Proteomes" id="UP000736787">
    <property type="component" value="Unassembled WGS sequence"/>
</dbReference>
<accession>A0A329RQH3</accession>
<evidence type="ECO:0000313" key="2">
    <source>
        <dbReference type="EMBL" id="KAG2898160.1"/>
    </source>
</evidence>
<protein>
    <recommendedName>
        <fullName evidence="6">Retrotransposon gag domain-containing protein</fullName>
    </recommendedName>
</protein>
<dbReference type="Proteomes" id="UP000251314">
    <property type="component" value="Unassembled WGS sequence"/>
</dbReference>
<comment type="caution">
    <text evidence="4">The sequence shown here is derived from an EMBL/GenBank/DDBJ whole genome shotgun (WGS) entry which is preliminary data.</text>
</comment>
<gene>
    <name evidence="4" type="ORF">PC110_g17685</name>
    <name evidence="2" type="ORF">PC115_g16932</name>
    <name evidence="3" type="ORF">PC117_g20267</name>
</gene>
<feature type="compositionally biased region" description="Basic and acidic residues" evidence="1">
    <location>
        <begin position="157"/>
        <end position="209"/>
    </location>
</feature>
<sequence>MQWLKTFAFEMKGTRTWLDEWCAAFELSLRDGAIHWFRQLPKKLYKQSPAARYYAATRERKEHICDYLNRLNGYARNARLQVEKGNLDAKDHVKQFLLTCGDVRLMQDLSRQRLNDIRELEEALMSLLKGEERLVARGATQQFRYVGDSYRRVNARNRSEGRSEQDRSNRRERRDYDRRDRRDYDRGDRRDYGRRERREQDRSREETRRAPRVTFAEAEERDWFADLNGHGSNTWRASTRRSVWSDSEDGVSSAGDFESSCRDGSFSDDGQRELAAANESERRSAAVGTYARTDRRFRRNDQAGRGDSRERPDAERRERDNRHRSFGPCAACGASNHSAHYWNWRCKLCMQVHDVGQWELFRHLQGFVKYTRGKEDKSNLPAELRTFIDEGHLN</sequence>
<evidence type="ECO:0000256" key="1">
    <source>
        <dbReference type="SAM" id="MobiDB-lite"/>
    </source>
</evidence>
<dbReference type="AlphaFoldDB" id="A0A329RQH3"/>
<reference evidence="2" key="2">
    <citation type="submission" date="2018-10" db="EMBL/GenBank/DDBJ databases">
        <title>Effector identification in a new, highly contiguous assembly of the strawberry crown rot pathogen Phytophthora cactorum.</title>
        <authorList>
            <person name="Armitage A.D."/>
            <person name="Nellist C.F."/>
            <person name="Bates H."/>
            <person name="Vickerstaff R.J."/>
            <person name="Harrison R.J."/>
        </authorList>
    </citation>
    <scope>NUCLEOTIDE SEQUENCE</scope>
    <source>
        <strain evidence="2">4032</strain>
        <strain evidence="3">4040</strain>
    </source>
</reference>
<feature type="compositionally biased region" description="Basic and acidic residues" evidence="1">
    <location>
        <begin position="299"/>
        <end position="323"/>
    </location>
</feature>
<keyword evidence="5" id="KW-1185">Reference proteome</keyword>
<evidence type="ECO:0000313" key="3">
    <source>
        <dbReference type="EMBL" id="KAG2907191.1"/>
    </source>
</evidence>
<evidence type="ECO:0008006" key="6">
    <source>
        <dbReference type="Google" id="ProtNLM"/>
    </source>
</evidence>
<dbReference type="EMBL" id="RCMK01000933">
    <property type="protein sequence ID" value="KAG2907191.1"/>
    <property type="molecule type" value="Genomic_DNA"/>
</dbReference>
<organism evidence="4 5">
    <name type="scientific">Phytophthora cactorum</name>
    <dbReference type="NCBI Taxonomy" id="29920"/>
    <lineage>
        <taxon>Eukaryota</taxon>
        <taxon>Sar</taxon>
        <taxon>Stramenopiles</taxon>
        <taxon>Oomycota</taxon>
        <taxon>Peronosporomycetes</taxon>
        <taxon>Peronosporales</taxon>
        <taxon>Peronosporaceae</taxon>
        <taxon>Phytophthora</taxon>
    </lineage>
</organism>
<feature type="region of interest" description="Disordered" evidence="1">
    <location>
        <begin position="238"/>
        <end position="327"/>
    </location>
</feature>
<evidence type="ECO:0000313" key="5">
    <source>
        <dbReference type="Proteomes" id="UP000251314"/>
    </source>
</evidence>
<feature type="region of interest" description="Disordered" evidence="1">
    <location>
        <begin position="155"/>
        <end position="211"/>
    </location>
</feature>
<evidence type="ECO:0000313" key="4">
    <source>
        <dbReference type="EMBL" id="RAW25906.1"/>
    </source>
</evidence>
<dbReference type="OrthoDB" id="128282at2759"/>
<reference evidence="4 5" key="1">
    <citation type="submission" date="2018-01" db="EMBL/GenBank/DDBJ databases">
        <title>Draft genome of the strawberry crown rot pathogen Phytophthora cactorum.</title>
        <authorList>
            <person name="Armitage A.D."/>
            <person name="Lysoe E."/>
            <person name="Nellist C.F."/>
            <person name="Harrison R.J."/>
            <person name="Brurberg M.B."/>
        </authorList>
    </citation>
    <scope>NUCLEOTIDE SEQUENCE [LARGE SCALE GENOMIC DNA]</scope>
    <source>
        <strain evidence="4 5">10300</strain>
    </source>
</reference>
<dbReference type="STRING" id="29920.A0A329RQH3"/>
<dbReference type="EMBL" id="RCMI01000772">
    <property type="protein sequence ID" value="KAG2898160.1"/>
    <property type="molecule type" value="Genomic_DNA"/>
</dbReference>
<name>A0A329RQH3_9STRA</name>